<accession>A0A0F0GZC5</accession>
<dbReference type="Proteomes" id="UP000033393">
    <property type="component" value="Unassembled WGS sequence"/>
</dbReference>
<reference evidence="2" key="1">
    <citation type="submission" date="2015-02" db="EMBL/GenBank/DDBJ databases">
        <authorList>
            <person name="Ju K.-S."/>
            <person name="Doroghazi J.R."/>
            <person name="Metcalf W."/>
        </authorList>
    </citation>
    <scope>NUCLEOTIDE SEQUENCE [LARGE SCALE GENOMIC DNA]</scope>
    <source>
        <strain evidence="2">NRRL B-16140</strain>
    </source>
</reference>
<dbReference type="Pfam" id="PF13577">
    <property type="entry name" value="SnoaL_4"/>
    <property type="match status" value="1"/>
</dbReference>
<dbReference type="SUPFAM" id="SSF54427">
    <property type="entry name" value="NTF2-like"/>
    <property type="match status" value="1"/>
</dbReference>
<evidence type="ECO:0000313" key="2">
    <source>
        <dbReference type="EMBL" id="KJK48630.1"/>
    </source>
</evidence>
<comment type="caution">
    <text evidence="2">The sequence shown here is derived from an EMBL/GenBank/DDBJ whole genome shotgun (WGS) entry which is preliminary data.</text>
</comment>
<name>A0A0F0GZC5_LENAE</name>
<gene>
    <name evidence="2" type="ORF">UK23_16620</name>
</gene>
<feature type="domain" description="SnoaL-like" evidence="1">
    <location>
        <begin position="6"/>
        <end position="127"/>
    </location>
</feature>
<evidence type="ECO:0000313" key="3">
    <source>
        <dbReference type="Proteomes" id="UP000033393"/>
    </source>
</evidence>
<sequence>MTNGEHMNDKAQIREVVENWVLFRDAGDWARFASVWHDDGWMTATWFQGTAEGFIEASRAGFEAGVRILHFLGGHTSEVAGDRAVAQTKMKIQQRGSIGGVPVDVTCTGRFYDFFERRDGRWAVVRRQPIYEHDRLDVVTPGDTVTLDAGALARFPEGYRHLAHLQESSGHDVMPGLPGLQGPEVDLLYREGRSWLLGSATAGTPLAATSSA</sequence>
<protein>
    <recommendedName>
        <fullName evidence="1">SnoaL-like domain-containing protein</fullName>
    </recommendedName>
</protein>
<dbReference type="OrthoDB" id="1492465at2"/>
<proteinExistence type="predicted"/>
<dbReference type="InterPro" id="IPR032710">
    <property type="entry name" value="NTF2-like_dom_sf"/>
</dbReference>
<dbReference type="InterPro" id="IPR037401">
    <property type="entry name" value="SnoaL-like"/>
</dbReference>
<evidence type="ECO:0000259" key="1">
    <source>
        <dbReference type="Pfam" id="PF13577"/>
    </source>
</evidence>
<dbReference type="Gene3D" id="3.10.450.50">
    <property type="match status" value="1"/>
</dbReference>
<dbReference type="AlphaFoldDB" id="A0A0F0GZC5"/>
<organism evidence="2 3">
    <name type="scientific">Lentzea aerocolonigenes</name>
    <name type="common">Lechevalieria aerocolonigenes</name>
    <name type="synonym">Saccharothrix aerocolonigenes</name>
    <dbReference type="NCBI Taxonomy" id="68170"/>
    <lineage>
        <taxon>Bacteria</taxon>
        <taxon>Bacillati</taxon>
        <taxon>Actinomycetota</taxon>
        <taxon>Actinomycetes</taxon>
        <taxon>Pseudonocardiales</taxon>
        <taxon>Pseudonocardiaceae</taxon>
        <taxon>Lentzea</taxon>
    </lineage>
</organism>
<keyword evidence="3" id="KW-1185">Reference proteome</keyword>
<dbReference type="EMBL" id="JYJG01000101">
    <property type="protein sequence ID" value="KJK48630.1"/>
    <property type="molecule type" value="Genomic_DNA"/>
</dbReference>
<dbReference type="PATRIC" id="fig|68170.10.peg.4214"/>